<dbReference type="Pfam" id="PF06197">
    <property type="entry name" value="DUF998"/>
    <property type="match status" value="1"/>
</dbReference>
<evidence type="ECO:0000256" key="1">
    <source>
        <dbReference type="SAM" id="Phobius"/>
    </source>
</evidence>
<gene>
    <name evidence="2" type="ORF">ACFOW9_03990</name>
</gene>
<comment type="caution">
    <text evidence="2">The sequence shown here is derived from an EMBL/GenBank/DDBJ whole genome shotgun (WGS) entry which is preliminary data.</text>
</comment>
<dbReference type="Proteomes" id="UP001595773">
    <property type="component" value="Unassembled WGS sequence"/>
</dbReference>
<organism evidence="2 3">
    <name type="scientific">Arthrobacter cryoconiti</name>
    <dbReference type="NCBI Taxonomy" id="748907"/>
    <lineage>
        <taxon>Bacteria</taxon>
        <taxon>Bacillati</taxon>
        <taxon>Actinomycetota</taxon>
        <taxon>Actinomycetes</taxon>
        <taxon>Micrococcales</taxon>
        <taxon>Micrococcaceae</taxon>
        <taxon>Arthrobacter</taxon>
    </lineage>
</organism>
<keyword evidence="1" id="KW-1133">Transmembrane helix</keyword>
<dbReference type="InterPro" id="IPR009339">
    <property type="entry name" value="DUF998"/>
</dbReference>
<feature type="transmembrane region" description="Helical" evidence="1">
    <location>
        <begin position="208"/>
        <end position="226"/>
    </location>
</feature>
<evidence type="ECO:0000313" key="2">
    <source>
        <dbReference type="EMBL" id="MFC4264759.1"/>
    </source>
</evidence>
<protein>
    <submittedName>
        <fullName evidence="2">DUF998 domain-containing protein</fullName>
    </submittedName>
</protein>
<dbReference type="EMBL" id="JBHSCQ010000005">
    <property type="protein sequence ID" value="MFC4264759.1"/>
    <property type="molecule type" value="Genomic_DNA"/>
</dbReference>
<evidence type="ECO:0000313" key="3">
    <source>
        <dbReference type="Proteomes" id="UP001595773"/>
    </source>
</evidence>
<sequence length="235" mass="24804">MSQVLTVTNRPAGTSFPSRGKAGVLGAALLLVAPLQFLLFEQITAAAWREPGYSFYYNFISDLGVVNGPIVYQGRHVDSPVGWLIDFSFIALGVLASTGIMLLTRSLARGAHRTVISIFGILFGIGGVLVGVFPENSVELGHIIGAFLNIGLGNALLIAIGLAGHRHYGLPRWISRLVVASGVIGAAAMAGLVAFPVLFTGAIERTAAYPYMFGFALLAALALVNIHKFQPLNGK</sequence>
<keyword evidence="3" id="KW-1185">Reference proteome</keyword>
<feature type="transmembrane region" description="Helical" evidence="1">
    <location>
        <begin position="115"/>
        <end position="134"/>
    </location>
</feature>
<feature type="transmembrane region" description="Helical" evidence="1">
    <location>
        <begin position="20"/>
        <end position="40"/>
    </location>
</feature>
<keyword evidence="1" id="KW-0812">Transmembrane</keyword>
<name>A0ABV8QX44_9MICC</name>
<reference evidence="3" key="1">
    <citation type="journal article" date="2019" name="Int. J. Syst. Evol. Microbiol.">
        <title>The Global Catalogue of Microorganisms (GCM) 10K type strain sequencing project: providing services to taxonomists for standard genome sequencing and annotation.</title>
        <authorList>
            <consortium name="The Broad Institute Genomics Platform"/>
            <consortium name="The Broad Institute Genome Sequencing Center for Infectious Disease"/>
            <person name="Wu L."/>
            <person name="Ma J."/>
        </authorList>
    </citation>
    <scope>NUCLEOTIDE SEQUENCE [LARGE SCALE GENOMIC DNA]</scope>
    <source>
        <strain evidence="3">CGMCC 1.10698</strain>
    </source>
</reference>
<proteinExistence type="predicted"/>
<dbReference type="RefSeq" id="WP_230066372.1">
    <property type="nucleotide sequence ID" value="NZ_BAABLL010000019.1"/>
</dbReference>
<feature type="transmembrane region" description="Helical" evidence="1">
    <location>
        <begin position="177"/>
        <end position="202"/>
    </location>
</feature>
<feature type="transmembrane region" description="Helical" evidence="1">
    <location>
        <begin position="84"/>
        <end position="103"/>
    </location>
</feature>
<keyword evidence="1" id="KW-0472">Membrane</keyword>
<feature type="transmembrane region" description="Helical" evidence="1">
    <location>
        <begin position="140"/>
        <end position="165"/>
    </location>
</feature>
<accession>A0ABV8QX44</accession>